<name>A0A367J1X5_RHIST</name>
<dbReference type="STRING" id="4846.A0A367J1X5"/>
<dbReference type="EMBL" id="PJQM01004593">
    <property type="protein sequence ID" value="RCH83932.1"/>
    <property type="molecule type" value="Genomic_DNA"/>
</dbReference>
<proteinExistence type="predicted"/>
<sequence length="279" mass="33107">LKTKLQENRIALSQLIRHEWNVTKAVEYKQSPFRFLFWPLGLAWNLTRSLSWSLFFFASRFLSKSPRTIKYDFTQAFESIHGKLHLPFLQQNYSQALEKAKRQRAILLVILQSDEHDDTDLQTLASKEMIDYIAKKNILVWAGNVKETESHQVSYALKATRYPFMALIQYKGSEMTVMQRIQGPCDPQILKDKIDALYIQDPRQRERQLREEQDEAYYRKKRAVYIRYLYTQLPEEPQEGKVTKLSFRLANGDRVVRLFSEQDSLDQKQEIGRHFKFMA</sequence>
<protein>
    <recommendedName>
        <fullName evidence="1">UAS domain-containing protein</fullName>
    </recommendedName>
</protein>
<dbReference type="InterPro" id="IPR036249">
    <property type="entry name" value="Thioredoxin-like_sf"/>
</dbReference>
<keyword evidence="3" id="KW-1185">Reference proteome</keyword>
<dbReference type="PANTHER" id="PTHR23322">
    <property type="entry name" value="FAS-ASSOCIATED PROTEIN"/>
    <property type="match status" value="1"/>
</dbReference>
<dbReference type="AlphaFoldDB" id="A0A367J1X5"/>
<feature type="domain" description="UAS" evidence="1">
    <location>
        <begin position="72"/>
        <end position="195"/>
    </location>
</feature>
<dbReference type="InterPro" id="IPR050730">
    <property type="entry name" value="UBX_domain-protein"/>
</dbReference>
<dbReference type="GO" id="GO:0005783">
    <property type="term" value="C:endoplasmic reticulum"/>
    <property type="evidence" value="ECO:0007669"/>
    <property type="project" value="TreeGrafter"/>
</dbReference>
<evidence type="ECO:0000259" key="1">
    <source>
        <dbReference type="SMART" id="SM00594"/>
    </source>
</evidence>
<gene>
    <name evidence="2" type="ORF">CU098_001470</name>
</gene>
<feature type="non-terminal residue" evidence="2">
    <location>
        <position position="1"/>
    </location>
</feature>
<dbReference type="OrthoDB" id="1026733at2759"/>
<comment type="caution">
    <text evidence="2">The sequence shown here is derived from an EMBL/GenBank/DDBJ whole genome shotgun (WGS) entry which is preliminary data.</text>
</comment>
<organism evidence="2 3">
    <name type="scientific">Rhizopus stolonifer</name>
    <name type="common">Rhizopus nigricans</name>
    <dbReference type="NCBI Taxonomy" id="4846"/>
    <lineage>
        <taxon>Eukaryota</taxon>
        <taxon>Fungi</taxon>
        <taxon>Fungi incertae sedis</taxon>
        <taxon>Mucoromycota</taxon>
        <taxon>Mucoromycotina</taxon>
        <taxon>Mucoromycetes</taxon>
        <taxon>Mucorales</taxon>
        <taxon>Mucorineae</taxon>
        <taxon>Rhizopodaceae</taxon>
        <taxon>Rhizopus</taxon>
    </lineage>
</organism>
<dbReference type="SMART" id="SM00594">
    <property type="entry name" value="UAS"/>
    <property type="match status" value="1"/>
</dbReference>
<dbReference type="Proteomes" id="UP000253551">
    <property type="component" value="Unassembled WGS sequence"/>
</dbReference>
<dbReference type="GO" id="GO:0036503">
    <property type="term" value="P:ERAD pathway"/>
    <property type="evidence" value="ECO:0007669"/>
    <property type="project" value="TreeGrafter"/>
</dbReference>
<accession>A0A367J1X5</accession>
<evidence type="ECO:0000313" key="3">
    <source>
        <dbReference type="Proteomes" id="UP000253551"/>
    </source>
</evidence>
<dbReference type="SUPFAM" id="SSF52833">
    <property type="entry name" value="Thioredoxin-like"/>
    <property type="match status" value="1"/>
</dbReference>
<dbReference type="PANTHER" id="PTHR23322:SF1">
    <property type="entry name" value="FAS-ASSOCIATED FACTOR 2"/>
    <property type="match status" value="1"/>
</dbReference>
<dbReference type="GO" id="GO:0043130">
    <property type="term" value="F:ubiquitin binding"/>
    <property type="evidence" value="ECO:0007669"/>
    <property type="project" value="TreeGrafter"/>
</dbReference>
<evidence type="ECO:0000313" key="2">
    <source>
        <dbReference type="EMBL" id="RCH83932.1"/>
    </source>
</evidence>
<reference evidence="2 3" key="1">
    <citation type="journal article" date="2018" name="G3 (Bethesda)">
        <title>Phylogenetic and Phylogenomic Definition of Rhizopus Species.</title>
        <authorList>
            <person name="Gryganskyi A.P."/>
            <person name="Golan J."/>
            <person name="Dolatabadi S."/>
            <person name="Mondo S."/>
            <person name="Robb S."/>
            <person name="Idnurm A."/>
            <person name="Muszewska A."/>
            <person name="Steczkiewicz K."/>
            <person name="Masonjones S."/>
            <person name="Liao H.L."/>
            <person name="Gajdeczka M.T."/>
            <person name="Anike F."/>
            <person name="Vuek A."/>
            <person name="Anishchenko I.M."/>
            <person name="Voigt K."/>
            <person name="de Hoog G.S."/>
            <person name="Smith M.E."/>
            <person name="Heitman J."/>
            <person name="Vilgalys R."/>
            <person name="Stajich J.E."/>
        </authorList>
    </citation>
    <scope>NUCLEOTIDE SEQUENCE [LARGE SCALE GENOMIC DNA]</scope>
    <source>
        <strain evidence="2 3">LSU 92-RS-03</strain>
    </source>
</reference>
<dbReference type="InterPro" id="IPR006577">
    <property type="entry name" value="UAS"/>
</dbReference>
<dbReference type="Gene3D" id="3.40.30.10">
    <property type="entry name" value="Glutaredoxin"/>
    <property type="match status" value="1"/>
</dbReference>